<dbReference type="Gene3D" id="3.40.50.720">
    <property type="entry name" value="NAD(P)-binding Rossmann-like Domain"/>
    <property type="match status" value="1"/>
</dbReference>
<dbReference type="SUPFAM" id="SSF51735">
    <property type="entry name" value="NAD(P)-binding Rossmann-fold domains"/>
    <property type="match status" value="1"/>
</dbReference>
<organism evidence="1 2">
    <name type="scientific">Streptomyces sp. 900129855</name>
    <dbReference type="NCBI Taxonomy" id="3155129"/>
    <lineage>
        <taxon>Bacteria</taxon>
        <taxon>Bacillati</taxon>
        <taxon>Actinomycetota</taxon>
        <taxon>Actinomycetes</taxon>
        <taxon>Kitasatosporales</taxon>
        <taxon>Streptomycetaceae</taxon>
        <taxon>Streptomyces</taxon>
    </lineage>
</organism>
<name>A0ABV2ZXX0_9ACTN</name>
<evidence type="ECO:0000313" key="2">
    <source>
        <dbReference type="Proteomes" id="UP001550739"/>
    </source>
</evidence>
<evidence type="ECO:0000313" key="1">
    <source>
        <dbReference type="EMBL" id="MEU3787373.1"/>
    </source>
</evidence>
<dbReference type="InterPro" id="IPR036291">
    <property type="entry name" value="NAD(P)-bd_dom_sf"/>
</dbReference>
<gene>
    <name evidence="1" type="ORF">AB0E89_43810</name>
</gene>
<dbReference type="EMBL" id="JBEZVE010000041">
    <property type="protein sequence ID" value="MEU3787373.1"/>
    <property type="molecule type" value="Genomic_DNA"/>
</dbReference>
<proteinExistence type="predicted"/>
<accession>A0ABV2ZXX0</accession>
<sequence length="55" mass="5905">MADHDLVLVTGAGGMGRLVTERLRAQNVPVRVLIRREDATRPRCGHGAPRSSPGT</sequence>
<reference evidence="1 2" key="1">
    <citation type="submission" date="2024-06" db="EMBL/GenBank/DDBJ databases">
        <title>The Natural Products Discovery Center: Release of the First 8490 Sequenced Strains for Exploring Actinobacteria Biosynthetic Diversity.</title>
        <authorList>
            <person name="Kalkreuter E."/>
            <person name="Kautsar S.A."/>
            <person name="Yang D."/>
            <person name="Bader C.D."/>
            <person name="Teijaro C.N."/>
            <person name="Fluegel L."/>
            <person name="Davis C.M."/>
            <person name="Simpson J.R."/>
            <person name="Lauterbach L."/>
            <person name="Steele A.D."/>
            <person name="Gui C."/>
            <person name="Meng S."/>
            <person name="Li G."/>
            <person name="Viehrig K."/>
            <person name="Ye F."/>
            <person name="Su P."/>
            <person name="Kiefer A.F."/>
            <person name="Nichols A."/>
            <person name="Cepeda A.J."/>
            <person name="Yan W."/>
            <person name="Fan B."/>
            <person name="Jiang Y."/>
            <person name="Adhikari A."/>
            <person name="Zheng C.-J."/>
            <person name="Schuster L."/>
            <person name="Cowan T.M."/>
            <person name="Smanski M.J."/>
            <person name="Chevrette M.G."/>
            <person name="De Carvalho L.P.S."/>
            <person name="Shen B."/>
        </authorList>
    </citation>
    <scope>NUCLEOTIDE SEQUENCE [LARGE SCALE GENOMIC DNA]</scope>
    <source>
        <strain evidence="1 2">NPDC033843</strain>
    </source>
</reference>
<keyword evidence="2" id="KW-1185">Reference proteome</keyword>
<comment type="caution">
    <text evidence="1">The sequence shown here is derived from an EMBL/GenBank/DDBJ whole genome shotgun (WGS) entry which is preliminary data.</text>
</comment>
<dbReference type="Proteomes" id="UP001550739">
    <property type="component" value="Unassembled WGS sequence"/>
</dbReference>
<dbReference type="RefSeq" id="WP_334575086.1">
    <property type="nucleotide sequence ID" value="NZ_JBEZVE010000041.1"/>
</dbReference>
<protein>
    <recommendedName>
        <fullName evidence="3">Short chain dehydrogenase</fullName>
    </recommendedName>
</protein>
<evidence type="ECO:0008006" key="3">
    <source>
        <dbReference type="Google" id="ProtNLM"/>
    </source>
</evidence>